<dbReference type="AlphaFoldDB" id="A0A6P4BT08"/>
<protein>
    <submittedName>
        <fullName evidence="3">Uncharacterized protein LOC107470499</fullName>
    </submittedName>
</protein>
<reference evidence="2" key="1">
    <citation type="journal article" date="2016" name="Nat. Genet.">
        <title>The genome sequences of Arachis duranensis and Arachis ipaensis, the diploid ancestors of cultivated peanut.</title>
        <authorList>
            <person name="Bertioli D.J."/>
            <person name="Cannon S.B."/>
            <person name="Froenicke L."/>
            <person name="Huang G."/>
            <person name="Farmer A.D."/>
            <person name="Cannon E.K."/>
            <person name="Liu X."/>
            <person name="Gao D."/>
            <person name="Clevenger J."/>
            <person name="Dash S."/>
            <person name="Ren L."/>
            <person name="Moretzsohn M.C."/>
            <person name="Shirasawa K."/>
            <person name="Huang W."/>
            <person name="Vidigal B."/>
            <person name="Abernathy B."/>
            <person name="Chu Y."/>
            <person name="Niederhuth C.E."/>
            <person name="Umale P."/>
            <person name="Araujo A.C."/>
            <person name="Kozik A."/>
            <person name="Kim K.D."/>
            <person name="Burow M.D."/>
            <person name="Varshney R.K."/>
            <person name="Wang X."/>
            <person name="Zhang X."/>
            <person name="Barkley N."/>
            <person name="Guimaraes P.M."/>
            <person name="Isobe S."/>
            <person name="Guo B."/>
            <person name="Liao B."/>
            <person name="Stalker H.T."/>
            <person name="Schmitz R.J."/>
            <person name="Scheffler B.E."/>
            <person name="Leal-Bertioli S.C."/>
            <person name="Xun X."/>
            <person name="Jackson S.A."/>
            <person name="Michelmore R."/>
            <person name="Ozias-Akins P."/>
        </authorList>
    </citation>
    <scope>NUCLEOTIDE SEQUENCE [LARGE SCALE GENOMIC DNA]</scope>
    <source>
        <strain evidence="2">cv. V14167</strain>
    </source>
</reference>
<dbReference type="PANTHER" id="PTHR31972">
    <property type="entry name" value="EXPRESSED PROTEIN"/>
    <property type="match status" value="1"/>
</dbReference>
<name>A0A6P4BT08_ARADU</name>
<feature type="region of interest" description="Disordered" evidence="1">
    <location>
        <begin position="1"/>
        <end position="30"/>
    </location>
</feature>
<evidence type="ECO:0000256" key="1">
    <source>
        <dbReference type="SAM" id="MobiDB-lite"/>
    </source>
</evidence>
<gene>
    <name evidence="3" type="primary">LOC107470499</name>
</gene>
<reference evidence="3" key="2">
    <citation type="submission" date="2025-08" db="UniProtKB">
        <authorList>
            <consortium name="RefSeq"/>
        </authorList>
    </citation>
    <scope>IDENTIFICATION</scope>
    <source>
        <tissue evidence="3">Whole plant</tissue>
    </source>
</reference>
<dbReference type="Proteomes" id="UP000515211">
    <property type="component" value="Chromosome 10"/>
</dbReference>
<proteinExistence type="predicted"/>
<organism evidence="2 3">
    <name type="scientific">Arachis duranensis</name>
    <name type="common">Wild peanut</name>
    <dbReference type="NCBI Taxonomy" id="130453"/>
    <lineage>
        <taxon>Eukaryota</taxon>
        <taxon>Viridiplantae</taxon>
        <taxon>Streptophyta</taxon>
        <taxon>Embryophyta</taxon>
        <taxon>Tracheophyta</taxon>
        <taxon>Spermatophyta</taxon>
        <taxon>Magnoliopsida</taxon>
        <taxon>eudicotyledons</taxon>
        <taxon>Gunneridae</taxon>
        <taxon>Pentapetalae</taxon>
        <taxon>rosids</taxon>
        <taxon>fabids</taxon>
        <taxon>Fabales</taxon>
        <taxon>Fabaceae</taxon>
        <taxon>Papilionoideae</taxon>
        <taxon>50 kb inversion clade</taxon>
        <taxon>dalbergioids sensu lato</taxon>
        <taxon>Dalbergieae</taxon>
        <taxon>Pterocarpus clade</taxon>
        <taxon>Arachis</taxon>
    </lineage>
</organism>
<dbReference type="Pfam" id="PF05910">
    <property type="entry name" value="DUF868"/>
    <property type="match status" value="1"/>
</dbReference>
<dbReference type="RefSeq" id="XP_015945385.1">
    <property type="nucleotide sequence ID" value="XM_016089899.3"/>
</dbReference>
<dbReference type="GeneID" id="107470499"/>
<dbReference type="OrthoDB" id="1894291at2759"/>
<dbReference type="KEGG" id="adu:107470499"/>
<accession>A0A6P4BT08</accession>
<keyword evidence="2" id="KW-1185">Reference proteome</keyword>
<evidence type="ECO:0000313" key="2">
    <source>
        <dbReference type="Proteomes" id="UP000515211"/>
    </source>
</evidence>
<evidence type="ECO:0000313" key="3">
    <source>
        <dbReference type="RefSeq" id="XP_015945385.1"/>
    </source>
</evidence>
<sequence>MSSPFPSCFRPSHTRRNCPPLPAPPGSSNPNLTTYLYHTDTGLVTLTWSRSILGRSLHVQVHNHNPFDSPSSSSSSSPSSSSFQLHIKPFIFWKKHGSKTLSSTTRLFWNLSKAKFSSSFSPEPHSSFYLALVVHNRIVLLLGDSPKDAYSKSKALHANNPHSLLLKKEHVFADTVYSTTAIFGGKTRRIQIDCGSSRDNDSASSKLSFSVDGDRVLQIKRLKWKFRGNERVEIDGVPVQISWDVYNWLFDKDSNGDGHAIFMFKFEADEHGVDRNVVNPWAQQNWNLGLSGSCDWAKMSSSSVSVGSSAGSFGGSSSVLEWSSVEENELVDPVGFSLIVYAWKR</sequence>
<dbReference type="InterPro" id="IPR008586">
    <property type="entry name" value="DUF868_pln"/>
</dbReference>
<dbReference type="PANTHER" id="PTHR31972:SF3">
    <property type="entry name" value="OS09G0416600 PROTEIN"/>
    <property type="match status" value="1"/>
</dbReference>